<gene>
    <name evidence="3" type="ORF">Q6A48_06725</name>
</gene>
<evidence type="ECO:0000313" key="3">
    <source>
        <dbReference type="EMBL" id="MDO7896583.1"/>
    </source>
</evidence>
<protein>
    <submittedName>
        <fullName evidence="3">FecR domain-containing protein</fullName>
    </submittedName>
</protein>
<dbReference type="InterPro" id="IPR006860">
    <property type="entry name" value="FecR"/>
</dbReference>
<dbReference type="PANTHER" id="PTHR30273:SF2">
    <property type="entry name" value="PROTEIN FECR"/>
    <property type="match status" value="1"/>
</dbReference>
<dbReference type="PIRSF" id="PIRSF018266">
    <property type="entry name" value="FecR"/>
    <property type="match status" value="1"/>
</dbReference>
<sequence>MPARPDRKTVERAASWYVQFQDQPPSHAEHKAWQDWLDSDPAHQAAWHQIEQLQRHLGALPPDLSRRAWGTGQHRRQVLKLLLLLGGTGYVGWNLQEHRPLASFWADYKTAVGQRRIIDLADGSRVHLNTETAIDVSFDAHRRLIRLFSGEILVQTGKLKDARPFFVETGDGRIEALGTRFTVRQLAGRTRVGVLEDRVRVAPDGSLGGAGILSAGEQADFNGQGMGAVHAYSALQAAWVNGQLIVLDAPLGDVIEELGRYRPGVLHCQERARSLRVSGTLRLDATDAVLANLQAALPIQVRYFTRYWVSITRVDQA</sequence>
<dbReference type="RefSeq" id="WP_304552847.1">
    <property type="nucleotide sequence ID" value="NZ_JAUQOP010000006.1"/>
</dbReference>
<dbReference type="Gene3D" id="2.60.120.1440">
    <property type="match status" value="1"/>
</dbReference>
<organism evidence="3 4">
    <name type="scientific">Pseudomonas citrulli</name>
    <dbReference type="NCBI Taxonomy" id="3064347"/>
    <lineage>
        <taxon>Bacteria</taxon>
        <taxon>Pseudomonadati</taxon>
        <taxon>Pseudomonadota</taxon>
        <taxon>Gammaproteobacteria</taxon>
        <taxon>Pseudomonadales</taxon>
        <taxon>Pseudomonadaceae</taxon>
        <taxon>Pseudomonas</taxon>
    </lineage>
</organism>
<accession>A0ABT9BVK4</accession>
<dbReference type="InterPro" id="IPR032623">
    <property type="entry name" value="FecR_N"/>
</dbReference>
<keyword evidence="4" id="KW-1185">Reference proteome</keyword>
<name>A0ABT9BVK4_9PSED</name>
<evidence type="ECO:0000259" key="2">
    <source>
        <dbReference type="Pfam" id="PF16220"/>
    </source>
</evidence>
<dbReference type="Pfam" id="PF16220">
    <property type="entry name" value="DUF4880"/>
    <property type="match status" value="1"/>
</dbReference>
<proteinExistence type="predicted"/>
<evidence type="ECO:0000313" key="4">
    <source>
        <dbReference type="Proteomes" id="UP001228019"/>
    </source>
</evidence>
<dbReference type="Pfam" id="PF04773">
    <property type="entry name" value="FecR"/>
    <property type="match status" value="1"/>
</dbReference>
<dbReference type="InterPro" id="IPR012373">
    <property type="entry name" value="Ferrdict_sens_TM"/>
</dbReference>
<dbReference type="Proteomes" id="UP001228019">
    <property type="component" value="Unassembled WGS sequence"/>
</dbReference>
<feature type="domain" description="FecR protein" evidence="1">
    <location>
        <begin position="107"/>
        <end position="200"/>
    </location>
</feature>
<reference evidence="3 4" key="1">
    <citation type="submission" date="2023-07" db="EMBL/GenBank/DDBJ databases">
        <title>Identification of four novel Pseudomonas species associated with bacterial leaf spot of cucurbits.</title>
        <authorList>
            <person name="Fullem K.R."/>
        </authorList>
    </citation>
    <scope>NUCLEOTIDE SEQUENCE [LARGE SCALE GENOMIC DNA]</scope>
    <source>
        <strain evidence="3 4">K18</strain>
    </source>
</reference>
<evidence type="ECO:0000259" key="1">
    <source>
        <dbReference type="Pfam" id="PF04773"/>
    </source>
</evidence>
<comment type="caution">
    <text evidence="3">The sequence shown here is derived from an EMBL/GenBank/DDBJ whole genome shotgun (WGS) entry which is preliminary data.</text>
</comment>
<dbReference type="EMBL" id="JAUQOP010000006">
    <property type="protein sequence ID" value="MDO7896583.1"/>
    <property type="molecule type" value="Genomic_DNA"/>
</dbReference>
<feature type="domain" description="FecR N-terminal" evidence="2">
    <location>
        <begin position="11"/>
        <end position="53"/>
    </location>
</feature>
<dbReference type="PANTHER" id="PTHR30273">
    <property type="entry name" value="PERIPLASMIC SIGNAL SENSOR AND SIGMA FACTOR ACTIVATOR FECR-RELATED"/>
    <property type="match status" value="1"/>
</dbReference>